<organism evidence="2 3">
    <name type="scientific">Lentinula detonsa</name>
    <dbReference type="NCBI Taxonomy" id="2804962"/>
    <lineage>
        <taxon>Eukaryota</taxon>
        <taxon>Fungi</taxon>
        <taxon>Dikarya</taxon>
        <taxon>Basidiomycota</taxon>
        <taxon>Agaricomycotina</taxon>
        <taxon>Agaricomycetes</taxon>
        <taxon>Agaricomycetidae</taxon>
        <taxon>Agaricales</taxon>
        <taxon>Marasmiineae</taxon>
        <taxon>Omphalotaceae</taxon>
        <taxon>Lentinula</taxon>
    </lineage>
</organism>
<dbReference type="AlphaFoldDB" id="A0AA38UQX7"/>
<feature type="compositionally biased region" description="Acidic residues" evidence="1">
    <location>
        <begin position="621"/>
        <end position="635"/>
    </location>
</feature>
<reference evidence="2" key="1">
    <citation type="submission" date="2022-08" db="EMBL/GenBank/DDBJ databases">
        <authorList>
            <consortium name="DOE Joint Genome Institute"/>
            <person name="Min B."/>
            <person name="Riley R."/>
            <person name="Sierra-Patev S."/>
            <person name="Naranjo-Ortiz M."/>
            <person name="Looney B."/>
            <person name="Konkel Z."/>
            <person name="Slot J.C."/>
            <person name="Sakamoto Y."/>
            <person name="Steenwyk J.L."/>
            <person name="Rokas A."/>
            <person name="Carro J."/>
            <person name="Camarero S."/>
            <person name="Ferreira P."/>
            <person name="Molpeceres G."/>
            <person name="Ruiz-Duenas F.J."/>
            <person name="Serrano A."/>
            <person name="Henrissat B."/>
            <person name="Drula E."/>
            <person name="Hughes K.W."/>
            <person name="Mata J.L."/>
            <person name="Ishikawa N.K."/>
            <person name="Vargas-Isla R."/>
            <person name="Ushijima S."/>
            <person name="Smith C.A."/>
            <person name="Ahrendt S."/>
            <person name="Andreopoulos W."/>
            <person name="He G."/>
            <person name="Labutti K."/>
            <person name="Lipzen A."/>
            <person name="Ng V."/>
            <person name="Sandor L."/>
            <person name="Barry K."/>
            <person name="Martinez A.T."/>
            <person name="Xiao Y."/>
            <person name="Gibbons J.G."/>
            <person name="Terashima K."/>
            <person name="Hibbett D.S."/>
            <person name="Grigoriev I.V."/>
        </authorList>
    </citation>
    <scope>NUCLEOTIDE SEQUENCE</scope>
    <source>
        <strain evidence="2">TFB7829</strain>
    </source>
</reference>
<feature type="compositionally biased region" description="Basic and acidic residues" evidence="1">
    <location>
        <begin position="1"/>
        <end position="10"/>
    </location>
</feature>
<dbReference type="EMBL" id="MU802163">
    <property type="protein sequence ID" value="KAJ3980727.1"/>
    <property type="molecule type" value="Genomic_DNA"/>
</dbReference>
<sequence length="643" mass="70245">MSLRGKRDAHPAAPDMPAPRRSSDQVQAKQLQKATIKAATAAARSEAILNTAQLKDQMHREDVSTAETANQPPPSGHTKKTRERISSSVNRNQPQGPHVQSLKDQSKAGSDGDDETLESGIEDGLDDSDDEGRPPTKKVKIQKKKKGELRASVGGKRSEHPGVSEHEKVDDSEPHRKKPKISLQGLRLGWKSGDSTPSKTASHQATLDLEADTSAEFNIGGFGDEDAGSERSRMIGNSVKPFKIKSIAAVVKTPSILRVEPTTSVPELVTPGKRRKDIRLRDLPKEVQGAFRSIFVPTIIEFCGCIEAWTSPTASDIQELWESTMPDGIHDQFSKLNGGKVVEALVQDKLTTWRNNTGKAALQTLKGIFIKENLNSVDQRKTYVAQQLTGTYKSYRYYYSVAVGEGSNVQYAGAFQSPLISKTFAEHLKAIDSIPQARRIADRPTGAIVLAILAVHRALMFYSTGSEVVPLGSDGHFSQAVWGDKFTLVGGIKKQYKMTSNIHSLFGRNPVKNIDRVSATQWDRIITSAHTHIAKLGSERTVKLPAPVSSEPQSDEDWEIPDIDPETFIITTFATEKDAANITEEEFIKGEPAQTSETIGSDGLSTGNPPGSDSVGREGADFEDFEEESESEFLDNDMTTTEA</sequence>
<feature type="region of interest" description="Disordered" evidence="1">
    <location>
        <begin position="585"/>
        <end position="643"/>
    </location>
</feature>
<accession>A0AA38UQX7</accession>
<feature type="compositionally biased region" description="Polar residues" evidence="1">
    <location>
        <begin position="193"/>
        <end position="203"/>
    </location>
</feature>
<feature type="region of interest" description="Disordered" evidence="1">
    <location>
        <begin position="1"/>
        <end position="203"/>
    </location>
</feature>
<proteinExistence type="predicted"/>
<evidence type="ECO:0000313" key="3">
    <source>
        <dbReference type="Proteomes" id="UP001163850"/>
    </source>
</evidence>
<dbReference type="Proteomes" id="UP001163850">
    <property type="component" value="Unassembled WGS sequence"/>
</dbReference>
<feature type="compositionally biased region" description="Basic residues" evidence="1">
    <location>
        <begin position="135"/>
        <end position="147"/>
    </location>
</feature>
<comment type="caution">
    <text evidence="2">The sequence shown here is derived from an EMBL/GenBank/DDBJ whole genome shotgun (WGS) entry which is preliminary data.</text>
</comment>
<feature type="compositionally biased region" description="Polar residues" evidence="1">
    <location>
        <begin position="86"/>
        <end position="95"/>
    </location>
</feature>
<evidence type="ECO:0000256" key="1">
    <source>
        <dbReference type="SAM" id="MobiDB-lite"/>
    </source>
</evidence>
<feature type="compositionally biased region" description="Basic and acidic residues" evidence="1">
    <location>
        <begin position="156"/>
        <end position="174"/>
    </location>
</feature>
<name>A0AA38UQX7_9AGAR</name>
<gene>
    <name evidence="2" type="ORF">F5890DRAFT_1588639</name>
</gene>
<feature type="compositionally biased region" description="Acidic residues" evidence="1">
    <location>
        <begin position="111"/>
        <end position="130"/>
    </location>
</feature>
<feature type="compositionally biased region" description="Low complexity" evidence="1">
    <location>
        <begin position="27"/>
        <end position="43"/>
    </location>
</feature>
<feature type="compositionally biased region" description="Polar residues" evidence="1">
    <location>
        <begin position="593"/>
        <end position="611"/>
    </location>
</feature>
<evidence type="ECO:0000313" key="2">
    <source>
        <dbReference type="EMBL" id="KAJ3980727.1"/>
    </source>
</evidence>
<protein>
    <submittedName>
        <fullName evidence="2">Uncharacterized protein</fullName>
    </submittedName>
</protein>